<dbReference type="AlphaFoldDB" id="A0A819SSR0"/>
<evidence type="ECO:0000313" key="8">
    <source>
        <dbReference type="EMBL" id="CAF4064844.1"/>
    </source>
</evidence>
<keyword evidence="6" id="KW-0812">Transmembrane</keyword>
<dbReference type="Proteomes" id="UP000663866">
    <property type="component" value="Unassembled WGS sequence"/>
</dbReference>
<keyword evidence="10" id="KW-1185">Reference proteome</keyword>
<dbReference type="PANTHER" id="PTHR13234:SF8">
    <property type="entry name" value="GAMMA-INTERFERON-INDUCIBLE LYSOSOMAL THIOL REDUCTASE"/>
    <property type="match status" value="1"/>
</dbReference>
<dbReference type="InterPro" id="IPR004911">
    <property type="entry name" value="Interferon-induced_GILT"/>
</dbReference>
<reference evidence="8" key="1">
    <citation type="submission" date="2021-02" db="EMBL/GenBank/DDBJ databases">
        <authorList>
            <person name="Nowell W R."/>
        </authorList>
    </citation>
    <scope>NUCLEOTIDE SEQUENCE</scope>
</reference>
<name>A0A819SSR0_9BILA</name>
<dbReference type="Proteomes" id="UP000663842">
    <property type="component" value="Unassembled WGS sequence"/>
</dbReference>
<keyword evidence="4" id="KW-0732">Signal</keyword>
<dbReference type="GO" id="GO:0005576">
    <property type="term" value="C:extracellular region"/>
    <property type="evidence" value="ECO:0007669"/>
    <property type="project" value="UniProtKB-SubCell"/>
</dbReference>
<keyword evidence="6" id="KW-1133">Transmembrane helix</keyword>
<evidence type="ECO:0000256" key="5">
    <source>
        <dbReference type="ARBA" id="ARBA00023180"/>
    </source>
</evidence>
<evidence type="ECO:0000313" key="7">
    <source>
        <dbReference type="EMBL" id="CAF4006797.1"/>
    </source>
</evidence>
<comment type="caution">
    <text evidence="8">The sequence shown here is derived from an EMBL/GenBank/DDBJ whole genome shotgun (WGS) entry which is preliminary data.</text>
</comment>
<evidence type="ECO:0000256" key="6">
    <source>
        <dbReference type="SAM" id="Phobius"/>
    </source>
</evidence>
<proteinExistence type="inferred from homology"/>
<keyword evidence="5" id="KW-0325">Glycoprotein</keyword>
<dbReference type="EMBL" id="CAJOBF010002935">
    <property type="protein sequence ID" value="CAF4064844.1"/>
    <property type="molecule type" value="Genomic_DNA"/>
</dbReference>
<evidence type="ECO:0000313" key="10">
    <source>
        <dbReference type="Proteomes" id="UP000663866"/>
    </source>
</evidence>
<evidence type="ECO:0000256" key="3">
    <source>
        <dbReference type="ARBA" id="ARBA00022525"/>
    </source>
</evidence>
<keyword evidence="6" id="KW-0472">Membrane</keyword>
<organism evidence="8 9">
    <name type="scientific">Rotaria magnacalcarata</name>
    <dbReference type="NCBI Taxonomy" id="392030"/>
    <lineage>
        <taxon>Eukaryota</taxon>
        <taxon>Metazoa</taxon>
        <taxon>Spiralia</taxon>
        <taxon>Gnathifera</taxon>
        <taxon>Rotifera</taxon>
        <taxon>Eurotatoria</taxon>
        <taxon>Bdelloidea</taxon>
        <taxon>Philodinida</taxon>
        <taxon>Philodinidae</taxon>
        <taxon>Rotaria</taxon>
    </lineage>
</organism>
<evidence type="ECO:0000256" key="2">
    <source>
        <dbReference type="ARBA" id="ARBA00005679"/>
    </source>
</evidence>
<comment type="subcellular location">
    <subcellularLocation>
        <location evidence="1">Secreted</location>
    </subcellularLocation>
</comment>
<feature type="transmembrane region" description="Helical" evidence="6">
    <location>
        <begin position="38"/>
        <end position="58"/>
    </location>
</feature>
<protein>
    <submittedName>
        <fullName evidence="8">Uncharacterized protein</fullName>
    </submittedName>
</protein>
<evidence type="ECO:0000313" key="9">
    <source>
        <dbReference type="Proteomes" id="UP000663842"/>
    </source>
</evidence>
<dbReference type="EMBL" id="CAJOBG010002439">
    <property type="protein sequence ID" value="CAF4006797.1"/>
    <property type="molecule type" value="Genomic_DNA"/>
</dbReference>
<dbReference type="PANTHER" id="PTHR13234">
    <property type="entry name" value="GAMMA-INTERFERON INDUCIBLE LYSOSOMAL THIOL REDUCTASE GILT"/>
    <property type="match status" value="1"/>
</dbReference>
<evidence type="ECO:0000256" key="4">
    <source>
        <dbReference type="ARBA" id="ARBA00022729"/>
    </source>
</evidence>
<dbReference type="GO" id="GO:0016671">
    <property type="term" value="F:oxidoreductase activity, acting on a sulfur group of donors, disulfide as acceptor"/>
    <property type="evidence" value="ECO:0007669"/>
    <property type="project" value="InterPro"/>
</dbReference>
<comment type="similarity">
    <text evidence="2">Belongs to the GILT family.</text>
</comment>
<sequence>MHAEATQKQLLIRTTFHMRRQYYRRAYWFQRLPMNQKFIFLLLAAIVIFGTIILYNSYSSSDSIPSNKLNEKFSFITATKTTYTSSFSNSVVSGSPVRVDFFVMSKCPDARKCELLFTPTLSKLSPIINFTVSYIGHEKKSNQFECMHGPSECLGNKQQLCVQSMCSQTTSLKFLQCQSRNLENIPDNGERCVKEASDDTLKWSDIEACVKSDKANELFHKSLEKTRSASATKSCTIHLNGKFWCMHDGTWYGCSEGRDEKSLIKSICSRYNGPNKPTECSASI</sequence>
<keyword evidence="3" id="KW-0964">Secreted</keyword>
<dbReference type="Pfam" id="PF03227">
    <property type="entry name" value="GILT"/>
    <property type="match status" value="1"/>
</dbReference>
<gene>
    <name evidence="7" type="ORF">OVN521_LOCUS15376</name>
    <name evidence="8" type="ORF">UXM345_LOCUS20062</name>
</gene>
<accession>A0A819SSR0</accession>
<evidence type="ECO:0000256" key="1">
    <source>
        <dbReference type="ARBA" id="ARBA00004613"/>
    </source>
</evidence>